<gene>
    <name evidence="3" type="ORF">METZ01_LOCUS48435</name>
</gene>
<evidence type="ECO:0000313" key="3">
    <source>
        <dbReference type="EMBL" id="SUZ95581.1"/>
    </source>
</evidence>
<sequence>MTQIVKTSLRVVIAMTLVVFIGGMWLARREAKELVTSSFDNRRPILEKPSDVGIDYRDVEVTTEDGLHLAGWWISSQNGAALIVQHGYKMNRSAELLGIAALLAKRGYGVLLSSVRAHDVNDGEVISFGLEEMQDLTAWIEFVQQVDGVDPERIGIFGNSMGGSLAIQAAAQSTALKAVVAHSAVASIRSTVETSVRHFTGLPPFPFAPMIMFWVERDWNINPNVLDFTQWIDDLSPRPVLLMQGGADVVIEPSSGQLLYDAAREPKEIWFEPALDHVAFYDERPEEFERRVVGFFDRYLLNPSVESLIH</sequence>
<protein>
    <recommendedName>
        <fullName evidence="2">Peptidase S9 prolyl oligopeptidase catalytic domain-containing protein</fullName>
    </recommendedName>
</protein>
<evidence type="ECO:0000256" key="1">
    <source>
        <dbReference type="SAM" id="Phobius"/>
    </source>
</evidence>
<dbReference type="InterPro" id="IPR001375">
    <property type="entry name" value="Peptidase_S9_cat"/>
</dbReference>
<dbReference type="SUPFAM" id="SSF53474">
    <property type="entry name" value="alpha/beta-Hydrolases"/>
    <property type="match status" value="1"/>
</dbReference>
<name>A0A381RWT0_9ZZZZ</name>
<dbReference type="GO" id="GO:0008236">
    <property type="term" value="F:serine-type peptidase activity"/>
    <property type="evidence" value="ECO:0007669"/>
    <property type="project" value="InterPro"/>
</dbReference>
<dbReference type="GO" id="GO:0006508">
    <property type="term" value="P:proteolysis"/>
    <property type="evidence" value="ECO:0007669"/>
    <property type="project" value="InterPro"/>
</dbReference>
<keyword evidence="1" id="KW-0472">Membrane</keyword>
<evidence type="ECO:0000259" key="2">
    <source>
        <dbReference type="Pfam" id="PF00326"/>
    </source>
</evidence>
<accession>A0A381RWT0</accession>
<proteinExistence type="predicted"/>
<dbReference type="PANTHER" id="PTHR43358:SF4">
    <property type="entry name" value="ALPHA_BETA HYDROLASE FOLD-1 DOMAIN-CONTAINING PROTEIN"/>
    <property type="match status" value="1"/>
</dbReference>
<dbReference type="InterPro" id="IPR052920">
    <property type="entry name" value="DNA-binding_regulatory"/>
</dbReference>
<dbReference type="AlphaFoldDB" id="A0A381RWT0"/>
<feature type="transmembrane region" description="Helical" evidence="1">
    <location>
        <begin position="7"/>
        <end position="27"/>
    </location>
</feature>
<dbReference type="EMBL" id="UINC01002337">
    <property type="protein sequence ID" value="SUZ95581.1"/>
    <property type="molecule type" value="Genomic_DNA"/>
</dbReference>
<feature type="domain" description="Peptidase S9 prolyl oligopeptidase catalytic" evidence="2">
    <location>
        <begin position="129"/>
        <end position="300"/>
    </location>
</feature>
<reference evidence="3" key="1">
    <citation type="submission" date="2018-05" db="EMBL/GenBank/DDBJ databases">
        <authorList>
            <person name="Lanie J.A."/>
            <person name="Ng W.-L."/>
            <person name="Kazmierczak K.M."/>
            <person name="Andrzejewski T.M."/>
            <person name="Davidsen T.M."/>
            <person name="Wayne K.J."/>
            <person name="Tettelin H."/>
            <person name="Glass J.I."/>
            <person name="Rusch D."/>
            <person name="Podicherti R."/>
            <person name="Tsui H.-C.T."/>
            <person name="Winkler M.E."/>
        </authorList>
    </citation>
    <scope>NUCLEOTIDE SEQUENCE</scope>
</reference>
<dbReference type="Gene3D" id="3.40.50.1820">
    <property type="entry name" value="alpha/beta hydrolase"/>
    <property type="match status" value="1"/>
</dbReference>
<keyword evidence="1" id="KW-1133">Transmembrane helix</keyword>
<dbReference type="Pfam" id="PF00326">
    <property type="entry name" value="Peptidase_S9"/>
    <property type="match status" value="1"/>
</dbReference>
<organism evidence="3">
    <name type="scientific">marine metagenome</name>
    <dbReference type="NCBI Taxonomy" id="408172"/>
    <lineage>
        <taxon>unclassified sequences</taxon>
        <taxon>metagenomes</taxon>
        <taxon>ecological metagenomes</taxon>
    </lineage>
</organism>
<keyword evidence="1" id="KW-0812">Transmembrane</keyword>
<dbReference type="PANTHER" id="PTHR43358">
    <property type="entry name" value="ALPHA/BETA-HYDROLASE"/>
    <property type="match status" value="1"/>
</dbReference>
<dbReference type="InterPro" id="IPR029058">
    <property type="entry name" value="AB_hydrolase_fold"/>
</dbReference>